<dbReference type="GO" id="GO:0006397">
    <property type="term" value="P:mRNA processing"/>
    <property type="evidence" value="ECO:0007669"/>
    <property type="project" value="UniProtKB-ARBA"/>
</dbReference>
<dbReference type="SUPFAM" id="SSF52540">
    <property type="entry name" value="P-loop containing nucleoside triphosphate hydrolases"/>
    <property type="match status" value="3"/>
</dbReference>
<keyword evidence="6" id="KW-0347">Helicase</keyword>
<dbReference type="EMBL" id="MCFI01000013">
    <property type="protein sequence ID" value="ORY80305.1"/>
    <property type="molecule type" value="Genomic_DNA"/>
</dbReference>
<evidence type="ECO:0000313" key="13">
    <source>
        <dbReference type="EMBL" id="ORY80305.1"/>
    </source>
</evidence>
<sequence length="2027" mass="228036">MAQDEAPKNPYADYSYSAMSNLVTKADRRQISKRDGETTGEPETLAGRIDIREMGARARAPPSIKPEASNRSVPEPSTRKRKQSNFQHASILEATAGLEGLRYRPVTSENRDLYDTFLALVSNLLGDQSPDIIRSAGDVAIETIKNASLKDLDKKQEIESVIGGAISEGDFVKLCQIAGKITDFERQVDAEEDLDENTGVAVIIGEEEEDEQRSSASESEYEEMEGDELDDSVDQLQTGGQVDLRQERVRIQEIDALWLSKEIAKYYLQLESKLIQGKAHSALELLESPISAGLLENDLMELFDYDKYPLVSKLIENRAVIVWGMRLSTASDKERPQIQAKIDELGLSAVKQDRGASDSQAMEVDPAEQKPLHLVELEDLAFSEGNHLMSNKKVTLPEGSFKQSHPAYEEVHVPAPKRRPDDADPKVPITDLPRWAQAAFGNTTSLNRIQSRMYSTAFGKDENLLLCAPTGAGKTNVAMLCILNELAKYRLEDGSFDLKAFKIVYVAPLKALVSEMVGNFSSRLSSYGVQVSELTGDSQLTKRQISDTQIIVTTPEKWDVITRKATETSYTNLVRLLIIDEIHLLHDDRGPVLESIICRAHRVAERGAPPIRLVGLSATLPNYQDVATFLRVDPATGIFYFDQTYRPCPLQQQFIGLTEKKPIKRLQMMNTVCYQKALESVAKGNQVLIFVHSRKETYKTAKFIRDEALAQDTIQRILKSDAASREILTRESEAVRDAGLKEMLPYGLAMHHAGMSKADRTTAEDLFAEGLVQILVSTATLAWGVNLPAHTVIIKGTQVYSPEKGTWVELSPQDVLQMLGRAGRPQYDTFGEGIIITNQAELQYYLSLINQQLPIESQFVSRLSDNLNAEVVLGSIKSRDDAVKWLGCTYLFIRMLQSPALYKVGADYESDPLLVQKRVDLVHSAATVLARCQLVKYNVVTGSIVATELGRIASHYYVSHASVKTYNAHLRSNITHIDLFRIFALSDEFKYIPVREDEKLELAKVMERVPIPVRDLPDEPSCKINVLLQAHISRLKLDGFALVADMVYVTQSAGRIMRSIFEICLKRGWAGVARLALDMCKMIEKSLWHTRSPLAQFKECPADLLRKLERKDFPWPRYLDLDPQELAELTGDSNSGRLVHRLIHQLPRLQVAANVQPITSTLLRVELTIVPEFDWTSDGAEAFWIIVEDVDGEQVLYHDQFVLRRQYATEEHTVDFCITVTDPTPPLYFVSLISDRWMHSETKIAIPLRNMALPSKFPSHTPLVSMESITTEAFQVPEFVALYDHHLNKVETQTFNTLFKTDESCLIAVRQDLTFCAEVAILKLWLDGGKALFLDMSQDKLERLSRHWQKFEKLGKTVVLLADESAENLRLLQSGDLILSTPKRWEELSRRWKQRKNVQAVRLIIASDLHKLGGVNGSSYEICLSRSRYMSAQLETSTRIIALSVSLADARDLSDWLGISKANLFNFSPAAQETVCDITLQSFSIPHHPSLMIAMAKAASEMLDSTIIFVSDRKQCLDTALELAHIYQITNTPAEFETGFDAPLDTAVKCGIGYIHEASEAKDIVQLEKLFTSKVIRCLLVSTFAMDKTIVHAEHVIIMDTQHFDGSQHRYTDYPVSDILQMLQTTTSAVIMLPAAKKAYYKKFIDEALPIESGYLQAVHDNFCTEISMQTIETKQEAVDWLTWTLFYRRLSANPAFYGLEEPSHEALSVYLSDLVESTLAELVEGNLISLDEDEMQVEVLNLGMIAAHYAISHITMQTFGLSLTARTKLKGLLEICSAASEFDALPVRKYEDVVLRRIYDRLPVKLDIRFDDPHHKAFILMQAHFSRFTLPADLQLDQCYILPVAVRVLSACVDVMSSEGFMNAVNAMEMSQMLVQAMWDRDSPLKQVPFFTAEVIERCKAAGVEEVTQIAELEDAERDKVLQMSAQQLNEVALFCNRYPDVDMVHEWLDVEVPAGETARLKIDLSRADDDFDPMVLAPLYPQKKLEHWWLVVSSEEELLAIKKVTLQQQLSVVLEVIPRAVRASS</sequence>
<feature type="domain" description="Helicase C-terminal" evidence="12">
    <location>
        <begin position="649"/>
        <end position="867"/>
    </location>
</feature>
<dbReference type="Proteomes" id="UP000193685">
    <property type="component" value="Unassembled WGS sequence"/>
</dbReference>
<feature type="domain" description="Helicase ATP-binding" evidence="11">
    <location>
        <begin position="455"/>
        <end position="638"/>
    </location>
</feature>
<dbReference type="PIRSF" id="PIRSF039073">
    <property type="entry name" value="BRR2"/>
    <property type="match status" value="1"/>
</dbReference>
<dbReference type="OMA" id="MNPKEFN"/>
<dbReference type="SMART" id="SM00973">
    <property type="entry name" value="Sec63"/>
    <property type="match status" value="2"/>
</dbReference>
<dbReference type="GO" id="GO:0005524">
    <property type="term" value="F:ATP binding"/>
    <property type="evidence" value="ECO:0007669"/>
    <property type="project" value="UniProtKB-KW"/>
</dbReference>
<comment type="subcellular location">
    <subcellularLocation>
        <location evidence="1">Nucleus</location>
    </subcellularLocation>
</comment>
<keyword evidence="7" id="KW-0067">ATP-binding</keyword>
<dbReference type="InterPro" id="IPR041094">
    <property type="entry name" value="Brr2_helicase_PWI"/>
</dbReference>
<dbReference type="Gene3D" id="1.10.150.20">
    <property type="entry name" value="5' to 3' exonuclease, C-terminal subdomain"/>
    <property type="match status" value="2"/>
</dbReference>
<feature type="region of interest" description="Disordered" evidence="10">
    <location>
        <begin position="27"/>
        <end position="85"/>
    </location>
</feature>
<feature type="domain" description="Helicase ATP-binding" evidence="11">
    <location>
        <begin position="1314"/>
        <end position="1465"/>
    </location>
</feature>
<dbReference type="GO" id="GO:0016787">
    <property type="term" value="F:hydrolase activity"/>
    <property type="evidence" value="ECO:0007669"/>
    <property type="project" value="UniProtKB-KW"/>
</dbReference>
<dbReference type="SUPFAM" id="SSF158702">
    <property type="entry name" value="Sec63 N-terminal domain-like"/>
    <property type="match status" value="2"/>
</dbReference>
<name>A0A1Y2FBR8_PROLT</name>
<keyword evidence="8" id="KW-0539">Nucleus</keyword>
<dbReference type="Pfam" id="PF02889">
    <property type="entry name" value="Sec63"/>
    <property type="match status" value="2"/>
</dbReference>
<dbReference type="CDD" id="cd18019">
    <property type="entry name" value="DEXHc_Brr2_1"/>
    <property type="match status" value="1"/>
</dbReference>
<keyword evidence="5" id="KW-0378">Hydrolase</keyword>
<dbReference type="OrthoDB" id="5575at2759"/>
<dbReference type="CDD" id="cd18795">
    <property type="entry name" value="SF2_C_Ski2"/>
    <property type="match status" value="1"/>
</dbReference>
<dbReference type="SUPFAM" id="SSF46785">
    <property type="entry name" value="Winged helix' DNA-binding domain"/>
    <property type="match status" value="1"/>
</dbReference>
<keyword evidence="3" id="KW-0677">Repeat</keyword>
<feature type="compositionally biased region" description="Acidic residues" evidence="10">
    <location>
        <begin position="219"/>
        <end position="230"/>
    </location>
</feature>
<evidence type="ECO:0000256" key="10">
    <source>
        <dbReference type="SAM" id="MobiDB-lite"/>
    </source>
</evidence>
<dbReference type="GeneID" id="63789012"/>
<dbReference type="FunFam" id="1.10.10.10:FF:000024">
    <property type="entry name" value="U5 small nuclear ribonucleoprotein helicase"/>
    <property type="match status" value="1"/>
</dbReference>
<dbReference type="Pfam" id="PF00271">
    <property type="entry name" value="Helicase_C"/>
    <property type="match status" value="1"/>
</dbReference>
<dbReference type="FunFam" id="2.60.40.150:FF:000004">
    <property type="entry name" value="RNA helicase, activating signal cointegrator 1"/>
    <property type="match status" value="1"/>
</dbReference>
<dbReference type="GO" id="GO:0005634">
    <property type="term" value="C:nucleus"/>
    <property type="evidence" value="ECO:0007669"/>
    <property type="project" value="UniProtKB-SubCell"/>
</dbReference>
<evidence type="ECO:0000259" key="11">
    <source>
        <dbReference type="PROSITE" id="PS51192"/>
    </source>
</evidence>
<dbReference type="Gene3D" id="1.10.10.10">
    <property type="entry name" value="Winged helix-like DNA-binding domain superfamily/Winged helix DNA-binding domain"/>
    <property type="match status" value="2"/>
</dbReference>
<evidence type="ECO:0000256" key="6">
    <source>
        <dbReference type="ARBA" id="ARBA00022806"/>
    </source>
</evidence>
<dbReference type="RefSeq" id="XP_040724193.1">
    <property type="nucleotide sequence ID" value="XM_040872413.1"/>
</dbReference>
<comment type="catalytic activity">
    <reaction evidence="9">
        <text>ATP + H2O = ADP + phosphate + H(+)</text>
        <dbReference type="Rhea" id="RHEA:13065"/>
        <dbReference type="ChEBI" id="CHEBI:15377"/>
        <dbReference type="ChEBI" id="CHEBI:15378"/>
        <dbReference type="ChEBI" id="CHEBI:30616"/>
        <dbReference type="ChEBI" id="CHEBI:43474"/>
        <dbReference type="ChEBI" id="CHEBI:456216"/>
        <dbReference type="EC" id="3.6.4.13"/>
    </reaction>
</comment>
<dbReference type="PROSITE" id="PS51194">
    <property type="entry name" value="HELICASE_CTER"/>
    <property type="match status" value="1"/>
</dbReference>
<dbReference type="InterPro" id="IPR001650">
    <property type="entry name" value="Helicase_C-like"/>
</dbReference>
<dbReference type="InterPro" id="IPR036390">
    <property type="entry name" value="WH_DNA-bd_sf"/>
</dbReference>
<dbReference type="InterPro" id="IPR036388">
    <property type="entry name" value="WH-like_DNA-bd_sf"/>
</dbReference>
<gene>
    <name evidence="13" type="ORF">BCR37DRAFT_63897</name>
</gene>
<dbReference type="GO" id="GO:0000712">
    <property type="term" value="P:resolution of meiotic recombination intermediates"/>
    <property type="evidence" value="ECO:0007669"/>
    <property type="project" value="TreeGrafter"/>
</dbReference>
<dbReference type="Pfam" id="PF00270">
    <property type="entry name" value="DEAD"/>
    <property type="match status" value="1"/>
</dbReference>
<dbReference type="InterPro" id="IPR035892">
    <property type="entry name" value="C2_domain_sf"/>
</dbReference>
<evidence type="ECO:0000256" key="5">
    <source>
        <dbReference type="ARBA" id="ARBA00022801"/>
    </source>
</evidence>
<dbReference type="InterPro" id="IPR057842">
    <property type="entry name" value="WH_MER3"/>
</dbReference>
<dbReference type="STRING" id="56484.A0A1Y2FBR8"/>
<evidence type="ECO:0000256" key="1">
    <source>
        <dbReference type="ARBA" id="ARBA00004123"/>
    </source>
</evidence>
<dbReference type="FunFam" id="1.10.3380.10:FF:000002">
    <property type="entry name" value="Activating signal cointegrator 1 complex subunit 3"/>
    <property type="match status" value="1"/>
</dbReference>
<evidence type="ECO:0000256" key="2">
    <source>
        <dbReference type="ARBA" id="ARBA00012552"/>
    </source>
</evidence>
<dbReference type="FunFam" id="1.10.150.20:FF:000013">
    <property type="entry name" value="U5 small nuclear ribonucleoprotein kDa helicase"/>
    <property type="match status" value="1"/>
</dbReference>
<evidence type="ECO:0000256" key="8">
    <source>
        <dbReference type="ARBA" id="ARBA00023242"/>
    </source>
</evidence>
<dbReference type="Pfam" id="PF21188">
    <property type="entry name" value="BRR2_plug"/>
    <property type="match status" value="1"/>
</dbReference>
<keyword evidence="4" id="KW-0547">Nucleotide-binding</keyword>
<dbReference type="PANTHER" id="PTHR47961:SF4">
    <property type="entry name" value="ACTIVATING SIGNAL COINTEGRATOR 1 COMPLEX SUBUNIT 3"/>
    <property type="match status" value="1"/>
</dbReference>
<feature type="compositionally biased region" description="Basic and acidic residues" evidence="10">
    <location>
        <begin position="27"/>
        <end position="37"/>
    </location>
</feature>
<dbReference type="InterPro" id="IPR014001">
    <property type="entry name" value="Helicase_ATP-bd"/>
</dbReference>
<protein>
    <recommendedName>
        <fullName evidence="2">RNA helicase</fullName>
        <ecNumber evidence="2">3.6.4.13</ecNumber>
    </recommendedName>
</protein>
<dbReference type="Pfam" id="PF18149">
    <property type="entry name" value="Helicase_PWI"/>
    <property type="match status" value="1"/>
</dbReference>
<dbReference type="FunFam" id="1.10.3380.10:FF:000001">
    <property type="entry name" value="U5 small nuclear ribonucleoprotein helicase"/>
    <property type="match status" value="1"/>
</dbReference>
<dbReference type="InterPro" id="IPR011545">
    <property type="entry name" value="DEAD/DEAH_box_helicase_dom"/>
</dbReference>
<dbReference type="FunFam" id="3.40.50.300:FF:000102">
    <property type="entry name" value="RNA helicase, activating signal cointegrator 1"/>
    <property type="match status" value="1"/>
</dbReference>
<accession>A0A1Y2FBR8</accession>
<proteinExistence type="predicted"/>
<dbReference type="FunFam" id="3.40.50.300:FF:000062">
    <property type="entry name" value="U5 small nuclear ribonucleoprotein helicase"/>
    <property type="match status" value="1"/>
</dbReference>
<dbReference type="Gene3D" id="1.10.3380.10">
    <property type="entry name" value="Sec63 N-terminal domain-like domain"/>
    <property type="match status" value="2"/>
</dbReference>
<dbReference type="InterPro" id="IPR003593">
    <property type="entry name" value="AAA+_ATPase"/>
</dbReference>
<dbReference type="GO" id="GO:0003676">
    <property type="term" value="F:nucleic acid binding"/>
    <property type="evidence" value="ECO:0007669"/>
    <property type="project" value="InterPro"/>
</dbReference>
<dbReference type="FunFam" id="1.10.150.20:FF:000004">
    <property type="entry name" value="U5 small nuclear ribonucleoprotein helicase"/>
    <property type="match status" value="1"/>
</dbReference>
<dbReference type="Gene3D" id="3.40.50.300">
    <property type="entry name" value="P-loop containing nucleotide triphosphate hydrolases"/>
    <property type="match status" value="4"/>
</dbReference>
<evidence type="ECO:0000256" key="7">
    <source>
        <dbReference type="ARBA" id="ARBA00022840"/>
    </source>
</evidence>
<dbReference type="Gene3D" id="2.60.40.150">
    <property type="entry name" value="C2 domain"/>
    <property type="match status" value="2"/>
</dbReference>
<dbReference type="GO" id="GO:0003724">
    <property type="term" value="F:RNA helicase activity"/>
    <property type="evidence" value="ECO:0007669"/>
    <property type="project" value="UniProtKB-EC"/>
</dbReference>
<dbReference type="PANTHER" id="PTHR47961">
    <property type="entry name" value="DNA POLYMERASE THETA, PUTATIVE (AFU_ORTHOLOGUE AFUA_1G05260)-RELATED"/>
    <property type="match status" value="1"/>
</dbReference>
<reference evidence="13 14" key="1">
    <citation type="submission" date="2016-07" db="EMBL/GenBank/DDBJ databases">
        <title>Pervasive Adenine N6-methylation of Active Genes in Fungi.</title>
        <authorList>
            <consortium name="DOE Joint Genome Institute"/>
            <person name="Mondo S.J."/>
            <person name="Dannebaum R.O."/>
            <person name="Kuo R.C."/>
            <person name="Labutti K."/>
            <person name="Haridas S."/>
            <person name="Kuo A."/>
            <person name="Salamov A."/>
            <person name="Ahrendt S.R."/>
            <person name="Lipzen A."/>
            <person name="Sullivan W."/>
            <person name="Andreopoulos W.B."/>
            <person name="Clum A."/>
            <person name="Lindquist E."/>
            <person name="Daum C."/>
            <person name="Ramamoorthy G.K."/>
            <person name="Gryganskyi A."/>
            <person name="Culley D."/>
            <person name="Magnuson J.K."/>
            <person name="James T.Y."/>
            <person name="O'Malley M.A."/>
            <person name="Stajich J.E."/>
            <person name="Spatafora J.W."/>
            <person name="Visel A."/>
            <person name="Grigoriev I.V."/>
        </authorList>
    </citation>
    <scope>NUCLEOTIDE SEQUENCE [LARGE SCALE GENOMIC DNA]</scope>
    <source>
        <strain evidence="13 14">12-1054</strain>
    </source>
</reference>
<dbReference type="InterPro" id="IPR027417">
    <property type="entry name" value="P-loop_NTPase"/>
</dbReference>
<dbReference type="SMART" id="SM00487">
    <property type="entry name" value="DEXDc"/>
    <property type="match status" value="1"/>
</dbReference>
<evidence type="ECO:0000259" key="12">
    <source>
        <dbReference type="PROSITE" id="PS51194"/>
    </source>
</evidence>
<evidence type="ECO:0000313" key="14">
    <source>
        <dbReference type="Proteomes" id="UP000193685"/>
    </source>
</evidence>
<dbReference type="InterPro" id="IPR050474">
    <property type="entry name" value="Hel308_SKI2-like"/>
</dbReference>
<dbReference type="SMART" id="SM00382">
    <property type="entry name" value="AAA"/>
    <property type="match status" value="1"/>
</dbReference>
<dbReference type="FunFam" id="1.10.10.10:FF:000012">
    <property type="entry name" value="U5 small nuclear ribonucleoprotein helicase"/>
    <property type="match status" value="1"/>
</dbReference>
<dbReference type="SMART" id="SM00490">
    <property type="entry name" value="HELICc"/>
    <property type="match status" value="1"/>
</dbReference>
<dbReference type="InterPro" id="IPR004179">
    <property type="entry name" value="Sec63-dom"/>
</dbReference>
<dbReference type="Pfam" id="PF23445">
    <property type="entry name" value="WHD_SNRNP200"/>
    <property type="match status" value="2"/>
</dbReference>
<dbReference type="GO" id="GO:0003678">
    <property type="term" value="F:DNA helicase activity"/>
    <property type="evidence" value="ECO:0007669"/>
    <property type="project" value="TreeGrafter"/>
</dbReference>
<evidence type="ECO:0000256" key="4">
    <source>
        <dbReference type="ARBA" id="ARBA00022741"/>
    </source>
</evidence>
<evidence type="ECO:0000256" key="9">
    <source>
        <dbReference type="ARBA" id="ARBA00047984"/>
    </source>
</evidence>
<comment type="caution">
    <text evidence="13">The sequence shown here is derived from an EMBL/GenBank/DDBJ whole genome shotgun (WGS) entry which is preliminary data.</text>
</comment>
<dbReference type="InterPro" id="IPR048863">
    <property type="entry name" value="BRR2_plug"/>
</dbReference>
<dbReference type="EC" id="3.6.4.13" evidence="2"/>
<organism evidence="13 14">
    <name type="scientific">Protomyces lactucae-debilis</name>
    <dbReference type="NCBI Taxonomy" id="2754530"/>
    <lineage>
        <taxon>Eukaryota</taxon>
        <taxon>Fungi</taxon>
        <taxon>Dikarya</taxon>
        <taxon>Ascomycota</taxon>
        <taxon>Taphrinomycotina</taxon>
        <taxon>Taphrinomycetes</taxon>
        <taxon>Taphrinales</taxon>
        <taxon>Protomycetaceae</taxon>
        <taxon>Protomyces</taxon>
    </lineage>
</organism>
<dbReference type="GO" id="GO:0032991">
    <property type="term" value="C:protein-containing complex"/>
    <property type="evidence" value="ECO:0007669"/>
    <property type="project" value="UniProtKB-ARBA"/>
</dbReference>
<dbReference type="SUPFAM" id="SSF81296">
    <property type="entry name" value="E set domains"/>
    <property type="match status" value="2"/>
</dbReference>
<dbReference type="PROSITE" id="PS51192">
    <property type="entry name" value="HELICASE_ATP_BIND_1"/>
    <property type="match status" value="2"/>
</dbReference>
<evidence type="ECO:0000256" key="3">
    <source>
        <dbReference type="ARBA" id="ARBA00022737"/>
    </source>
</evidence>
<dbReference type="InterPro" id="IPR014756">
    <property type="entry name" value="Ig_E-set"/>
</dbReference>
<keyword evidence="14" id="KW-1185">Reference proteome</keyword>
<feature type="region of interest" description="Disordered" evidence="10">
    <location>
        <begin position="204"/>
        <end position="230"/>
    </location>
</feature>